<dbReference type="EnsemblMetazoa" id="XM_031925239">
    <property type="protein sequence ID" value="XP_031781099"/>
    <property type="gene ID" value="LOC116416494"/>
</dbReference>
<dbReference type="Gene3D" id="3.60.10.10">
    <property type="entry name" value="Endonuclease/exonuclease/phosphatase"/>
    <property type="match status" value="2"/>
</dbReference>
<dbReference type="KEGG" id="nvi:116416494"/>
<dbReference type="GeneID" id="116416494"/>
<evidence type="ECO:0000259" key="1">
    <source>
        <dbReference type="Pfam" id="PF14529"/>
    </source>
</evidence>
<dbReference type="SUPFAM" id="SSF56219">
    <property type="entry name" value="DNase I-like"/>
    <property type="match status" value="1"/>
</dbReference>
<dbReference type="InParanoid" id="A0A7M7Q352"/>
<protein>
    <recommendedName>
        <fullName evidence="1">Endonuclease/exonuclease/phosphatase domain-containing protein</fullName>
    </recommendedName>
</protein>
<evidence type="ECO:0000313" key="2">
    <source>
        <dbReference type="EnsemblMetazoa" id="XP_031781099"/>
    </source>
</evidence>
<sequence length="198" mass="22013">MEDRPWYDLGMVHMKVHHASAILLRNLTVAHTGIGLIQDPWVVKGAIRGLGNLLLVCFRNPKEQRPRACIAVKGVNVLPLLDFATGDLMAVQTELEDVGRVVIASAYLPYDSTDNPTREVQRLVEHCMLNTNARGVRLLDYLAGTDLEIMNVGNTPTFRNAAREEVIDLTLSSTKIAYLIGEWRVSDEPSLSDHSLII</sequence>
<dbReference type="OrthoDB" id="7698346at2759"/>
<proteinExistence type="predicted"/>
<reference evidence="2" key="1">
    <citation type="submission" date="2021-01" db="UniProtKB">
        <authorList>
            <consortium name="EnsemblMetazoa"/>
        </authorList>
    </citation>
    <scope>IDENTIFICATION</scope>
</reference>
<dbReference type="Proteomes" id="UP000002358">
    <property type="component" value="Unassembled WGS sequence"/>
</dbReference>
<dbReference type="InterPro" id="IPR036691">
    <property type="entry name" value="Endo/exonu/phosph_ase_sf"/>
</dbReference>
<feature type="domain" description="Endonuclease/exonuclease/phosphatase" evidence="1">
    <location>
        <begin position="131"/>
        <end position="198"/>
    </location>
</feature>
<dbReference type="AlphaFoldDB" id="A0A7M7Q352"/>
<dbReference type="SMR" id="A0A7M7Q352"/>
<organism evidence="2 3">
    <name type="scientific">Nasonia vitripennis</name>
    <name type="common">Parasitic wasp</name>
    <dbReference type="NCBI Taxonomy" id="7425"/>
    <lineage>
        <taxon>Eukaryota</taxon>
        <taxon>Metazoa</taxon>
        <taxon>Ecdysozoa</taxon>
        <taxon>Arthropoda</taxon>
        <taxon>Hexapoda</taxon>
        <taxon>Insecta</taxon>
        <taxon>Pterygota</taxon>
        <taxon>Neoptera</taxon>
        <taxon>Endopterygota</taxon>
        <taxon>Hymenoptera</taxon>
        <taxon>Apocrita</taxon>
        <taxon>Proctotrupomorpha</taxon>
        <taxon>Chalcidoidea</taxon>
        <taxon>Pteromalidae</taxon>
        <taxon>Pteromalinae</taxon>
        <taxon>Nasonia</taxon>
    </lineage>
</organism>
<dbReference type="InterPro" id="IPR005135">
    <property type="entry name" value="Endo/exonuclease/phosphatase"/>
</dbReference>
<name>A0A7M7Q352_NASVI</name>
<evidence type="ECO:0000313" key="3">
    <source>
        <dbReference type="Proteomes" id="UP000002358"/>
    </source>
</evidence>
<dbReference type="Pfam" id="PF14529">
    <property type="entry name" value="Exo_endo_phos_2"/>
    <property type="match status" value="1"/>
</dbReference>
<dbReference type="GO" id="GO:0003824">
    <property type="term" value="F:catalytic activity"/>
    <property type="evidence" value="ECO:0007669"/>
    <property type="project" value="InterPro"/>
</dbReference>
<keyword evidence="3" id="KW-1185">Reference proteome</keyword>
<dbReference type="RefSeq" id="XP_031781099.1">
    <property type="nucleotide sequence ID" value="XM_031925239.1"/>
</dbReference>
<accession>A0A7M7Q352</accession>